<accession>A0ABP7CUG4</accession>
<feature type="domain" description="CobQ/CobB/MinD/ParA nucleotide binding" evidence="1">
    <location>
        <begin position="140"/>
        <end position="369"/>
    </location>
</feature>
<dbReference type="PANTHER" id="PTHR32309:SF31">
    <property type="entry name" value="CAPSULAR EXOPOLYSACCHARIDE FAMILY"/>
    <property type="match status" value="1"/>
</dbReference>
<dbReference type="InterPro" id="IPR050445">
    <property type="entry name" value="Bact_polysacc_biosynth/exp"/>
</dbReference>
<dbReference type="InterPro" id="IPR002586">
    <property type="entry name" value="CobQ/CobB/MinD/ParA_Nub-bd_dom"/>
</dbReference>
<reference evidence="3" key="1">
    <citation type="journal article" date="2019" name="Int. J. Syst. Evol. Microbiol.">
        <title>The Global Catalogue of Microorganisms (GCM) 10K type strain sequencing project: providing services to taxonomists for standard genome sequencing and annotation.</title>
        <authorList>
            <consortium name="The Broad Institute Genomics Platform"/>
            <consortium name="The Broad Institute Genome Sequencing Center for Infectious Disease"/>
            <person name="Wu L."/>
            <person name="Ma J."/>
        </authorList>
    </citation>
    <scope>NUCLEOTIDE SEQUENCE [LARGE SCALE GENOMIC DNA]</scope>
    <source>
        <strain evidence="3">JCM 16961</strain>
    </source>
</reference>
<dbReference type="RefSeq" id="WP_344879965.1">
    <property type="nucleotide sequence ID" value="NZ_BAABCJ010000001.1"/>
</dbReference>
<evidence type="ECO:0000313" key="3">
    <source>
        <dbReference type="Proteomes" id="UP001501536"/>
    </source>
</evidence>
<dbReference type="Proteomes" id="UP001501536">
    <property type="component" value="Unassembled WGS sequence"/>
</dbReference>
<proteinExistence type="predicted"/>
<name>A0ABP7CUG4_9MICC</name>
<organism evidence="2 3">
    <name type="scientific">Zhihengliuella alba</name>
    <dbReference type="NCBI Taxonomy" id="547018"/>
    <lineage>
        <taxon>Bacteria</taxon>
        <taxon>Bacillati</taxon>
        <taxon>Actinomycetota</taxon>
        <taxon>Actinomycetes</taxon>
        <taxon>Micrococcales</taxon>
        <taxon>Micrococcaceae</taxon>
        <taxon>Zhihengliuella</taxon>
    </lineage>
</organism>
<dbReference type="PANTHER" id="PTHR32309">
    <property type="entry name" value="TYROSINE-PROTEIN KINASE"/>
    <property type="match status" value="1"/>
</dbReference>
<protein>
    <submittedName>
        <fullName evidence="2">P-loop NTPase</fullName>
    </submittedName>
</protein>
<keyword evidence="3" id="KW-1185">Reference proteome</keyword>
<gene>
    <name evidence="2" type="ORF">GCM10022377_06810</name>
</gene>
<evidence type="ECO:0000313" key="2">
    <source>
        <dbReference type="EMBL" id="GAA3696588.1"/>
    </source>
</evidence>
<dbReference type="InterPro" id="IPR027417">
    <property type="entry name" value="P-loop_NTPase"/>
</dbReference>
<dbReference type="SUPFAM" id="SSF52540">
    <property type="entry name" value="P-loop containing nucleoside triphosphate hydrolases"/>
    <property type="match status" value="1"/>
</dbReference>
<dbReference type="EMBL" id="BAABCJ010000001">
    <property type="protein sequence ID" value="GAA3696588.1"/>
    <property type="molecule type" value="Genomic_DNA"/>
</dbReference>
<comment type="caution">
    <text evidence="2">The sequence shown here is derived from an EMBL/GenBank/DDBJ whole genome shotgun (WGS) entry which is preliminary data.</text>
</comment>
<dbReference type="Pfam" id="PF01656">
    <property type="entry name" value="CbiA"/>
    <property type="match status" value="1"/>
</dbReference>
<evidence type="ECO:0000259" key="1">
    <source>
        <dbReference type="Pfam" id="PF01656"/>
    </source>
</evidence>
<dbReference type="Gene3D" id="3.40.50.300">
    <property type="entry name" value="P-loop containing nucleotide triphosphate hydrolases"/>
    <property type="match status" value="1"/>
</dbReference>
<sequence>MSVSVVVWGDSFGVCDGIEALRGEVTVARQCGELAETLALVESGLADAALLAGPASDVDAAVVDGLRERGAAVVALVDDPGERSRLSGYGAVCESVTASPQALADLLELVAASGPRIQPVVPRTAAPAEPASRAGRGQIIAVWGPHGSPGRTTVAVNYAVEASLAGSRVALVDADTYGASVSVLLGLMEESAGIAQLCRLSDQGVLDGESWQRACPLLTVAGARLRVATGLPRPNRWPELRPASLRRVLEHLTAAVDVVVVDVAPYLDVDEDLSFDTTAPQRNAATLAVLERADEILAVGQADSVGVPRLIKALDRLSETLPDAMPRIVFNKVARAALGPNPERQLRETWSRFGPGAPLRGYLPWDPGAAAEALLAGTAFAESSPEAPLRAGIAQLAGHDVVARKRLFGRRRAADGTRS</sequence>